<dbReference type="Proteomes" id="UP000199251">
    <property type="component" value="Unassembled WGS sequence"/>
</dbReference>
<dbReference type="InterPro" id="IPR036388">
    <property type="entry name" value="WH-like_DNA-bd_sf"/>
</dbReference>
<dbReference type="AlphaFoldDB" id="A0A0E4CNP6"/>
<reference evidence="6 7" key="1">
    <citation type="submission" date="2015-03" db="EMBL/GenBank/DDBJ databases">
        <authorList>
            <person name="Urmite Genomes"/>
        </authorList>
    </citation>
    <scope>NUCLEOTIDE SEQUENCE [LARGE SCALE GENOMIC DNA]</scope>
    <source>
        <strain evidence="6 7">CSUR P1491</strain>
    </source>
</reference>
<proteinExistence type="predicted"/>
<dbReference type="Gene3D" id="1.10.10.10">
    <property type="entry name" value="Winged helix-like DNA-binding domain superfamily/Winged helix DNA-binding domain"/>
    <property type="match status" value="1"/>
</dbReference>
<dbReference type="PANTHER" id="PTHR33204:SF18">
    <property type="entry name" value="TRANSCRIPTIONAL REGULATORY PROTEIN"/>
    <property type="match status" value="1"/>
</dbReference>
<dbReference type="SUPFAM" id="SSF46785">
    <property type="entry name" value="Winged helix' DNA-binding domain"/>
    <property type="match status" value="1"/>
</dbReference>
<sequence>MSCSVARCLDIVGDSWTMLVIRDAFEGVTRFDEFQKRLQIPRNTLRDRLSRLVDAGVLLKTPYSDHPPRSDYVLTDAGRDLQPVISALRTWGDRHRETPPKRPRPKTPLVPPPS</sequence>
<evidence type="ECO:0000313" key="7">
    <source>
        <dbReference type="Proteomes" id="UP000199251"/>
    </source>
</evidence>
<evidence type="ECO:0000313" key="6">
    <source>
        <dbReference type="EMBL" id="CQD15013.1"/>
    </source>
</evidence>
<keyword evidence="1" id="KW-0805">Transcription regulation</keyword>
<feature type="region of interest" description="Disordered" evidence="4">
    <location>
        <begin position="89"/>
        <end position="114"/>
    </location>
</feature>
<accession>A0A0E4CNP6</accession>
<dbReference type="EMBL" id="CTEE01000001">
    <property type="protein sequence ID" value="CQD15013.1"/>
    <property type="molecule type" value="Genomic_DNA"/>
</dbReference>
<feature type="domain" description="HTH hxlR-type" evidence="5">
    <location>
        <begin position="3"/>
        <end position="100"/>
    </location>
</feature>
<gene>
    <name evidence="6" type="ORF">BN1232_03199</name>
</gene>
<dbReference type="STRING" id="141349.BN1232_03199"/>
<evidence type="ECO:0000256" key="1">
    <source>
        <dbReference type="ARBA" id="ARBA00023015"/>
    </source>
</evidence>
<protein>
    <submittedName>
        <fullName evidence="6">Transcriptional regulator</fullName>
    </submittedName>
</protein>
<dbReference type="Pfam" id="PF01638">
    <property type="entry name" value="HxlR"/>
    <property type="match status" value="1"/>
</dbReference>
<evidence type="ECO:0000256" key="4">
    <source>
        <dbReference type="SAM" id="MobiDB-lite"/>
    </source>
</evidence>
<dbReference type="InterPro" id="IPR002577">
    <property type="entry name" value="HTH_HxlR"/>
</dbReference>
<keyword evidence="2" id="KW-0238">DNA-binding</keyword>
<dbReference type="PROSITE" id="PS51118">
    <property type="entry name" value="HTH_HXLR"/>
    <property type="match status" value="1"/>
</dbReference>
<dbReference type="GO" id="GO:0003677">
    <property type="term" value="F:DNA binding"/>
    <property type="evidence" value="ECO:0007669"/>
    <property type="project" value="UniProtKB-KW"/>
</dbReference>
<feature type="compositionally biased region" description="Basic and acidic residues" evidence="4">
    <location>
        <begin position="91"/>
        <end position="100"/>
    </location>
</feature>
<dbReference type="InterPro" id="IPR036390">
    <property type="entry name" value="WH_DNA-bd_sf"/>
</dbReference>
<evidence type="ECO:0000256" key="3">
    <source>
        <dbReference type="ARBA" id="ARBA00023163"/>
    </source>
</evidence>
<dbReference type="PANTHER" id="PTHR33204">
    <property type="entry name" value="TRANSCRIPTIONAL REGULATOR, MARR FAMILY"/>
    <property type="match status" value="1"/>
</dbReference>
<evidence type="ECO:0000256" key="2">
    <source>
        <dbReference type="ARBA" id="ARBA00023125"/>
    </source>
</evidence>
<evidence type="ECO:0000259" key="5">
    <source>
        <dbReference type="PROSITE" id="PS51118"/>
    </source>
</evidence>
<name>A0A0E4CNP6_MYCLN</name>
<keyword evidence="3" id="KW-0804">Transcription</keyword>
<organism evidence="6 7">
    <name type="scientific">Mycobacterium lentiflavum</name>
    <dbReference type="NCBI Taxonomy" id="141349"/>
    <lineage>
        <taxon>Bacteria</taxon>
        <taxon>Bacillati</taxon>
        <taxon>Actinomycetota</taxon>
        <taxon>Actinomycetes</taxon>
        <taxon>Mycobacteriales</taxon>
        <taxon>Mycobacteriaceae</taxon>
        <taxon>Mycobacterium</taxon>
        <taxon>Mycobacterium simiae complex</taxon>
    </lineage>
</organism>